<dbReference type="PANTHER" id="PTHR39328">
    <property type="entry name" value="BLL2871 PROTEIN"/>
    <property type="match status" value="1"/>
</dbReference>
<evidence type="ECO:0000313" key="2">
    <source>
        <dbReference type="Proteomes" id="UP000321275"/>
    </source>
</evidence>
<dbReference type="RefSeq" id="WP_146804583.1">
    <property type="nucleotide sequence ID" value="NZ_BJUK01000092.1"/>
</dbReference>
<evidence type="ECO:0008006" key="3">
    <source>
        <dbReference type="Google" id="ProtNLM"/>
    </source>
</evidence>
<evidence type="ECO:0000313" key="1">
    <source>
        <dbReference type="EMBL" id="GEK49270.1"/>
    </source>
</evidence>
<accession>A0A510XGV9</accession>
<proteinExistence type="predicted"/>
<organism evidence="1 2">
    <name type="scientific">Bisbaumannia pacifica</name>
    <dbReference type="NCBI Taxonomy" id="77098"/>
    <lineage>
        <taxon>Bacteria</taxon>
        <taxon>Pseudomonadati</taxon>
        <taxon>Pseudomonadota</taxon>
        <taxon>Gammaproteobacteria</taxon>
        <taxon>Oceanospirillales</taxon>
        <taxon>Halomonadaceae</taxon>
        <taxon>Bisbaumannia</taxon>
    </lineage>
</organism>
<dbReference type="InterPro" id="IPR010430">
    <property type="entry name" value="DUF1028"/>
</dbReference>
<dbReference type="Proteomes" id="UP000321275">
    <property type="component" value="Unassembled WGS sequence"/>
</dbReference>
<name>A0A510XGV9_9GAMM</name>
<comment type="caution">
    <text evidence="1">The sequence shown here is derived from an EMBL/GenBank/DDBJ whole genome shotgun (WGS) entry which is preliminary data.</text>
</comment>
<dbReference type="OrthoDB" id="9790012at2"/>
<dbReference type="SUPFAM" id="SSF56235">
    <property type="entry name" value="N-terminal nucleophile aminohydrolases (Ntn hydrolases)"/>
    <property type="match status" value="1"/>
</dbReference>
<dbReference type="Pfam" id="PF06267">
    <property type="entry name" value="DUF1028"/>
    <property type="match status" value="1"/>
</dbReference>
<sequence>MTFSIAGFCRETGQFGTAISSSSICVASRCPFIVPGHGVVLTQNVTNPELGRRGTELLAQGLSAETVLARLVEEERFPEWRQLQVLDAAGRSAVHSGAETLGIHATRRGRDCVAGGNMLADGAVIDALVETFEDHPGELAERLLAALEAAQAAGGEMGPVHSAGLKVYEQANWPAVDLRVDWHIAPIQELRMVWQAYLPERAAYLCRAIDPNQAPGYGVPGDDR</sequence>
<dbReference type="EMBL" id="BJUK01000092">
    <property type="protein sequence ID" value="GEK49270.1"/>
    <property type="molecule type" value="Genomic_DNA"/>
</dbReference>
<dbReference type="AlphaFoldDB" id="A0A510XGV9"/>
<dbReference type="Gene3D" id="3.60.20.10">
    <property type="entry name" value="Glutamine Phosphoribosylpyrophosphate, subunit 1, domain 1"/>
    <property type="match status" value="1"/>
</dbReference>
<protein>
    <recommendedName>
        <fullName evidence="3">Pilus assembly protein</fullName>
    </recommendedName>
</protein>
<dbReference type="PANTHER" id="PTHR39328:SF1">
    <property type="entry name" value="BLL2871 PROTEIN"/>
    <property type="match status" value="1"/>
</dbReference>
<keyword evidence="2" id="KW-1185">Reference proteome</keyword>
<gene>
    <name evidence="1" type="ORF">HPA02_35530</name>
</gene>
<dbReference type="InterPro" id="IPR029055">
    <property type="entry name" value="Ntn_hydrolases_N"/>
</dbReference>
<reference evidence="1 2" key="1">
    <citation type="submission" date="2019-07" db="EMBL/GenBank/DDBJ databases">
        <title>Whole genome shotgun sequence of Halomonas pacifica NBRC 102220.</title>
        <authorList>
            <person name="Hosoyama A."/>
            <person name="Uohara A."/>
            <person name="Ohji S."/>
            <person name="Ichikawa N."/>
        </authorList>
    </citation>
    <scope>NUCLEOTIDE SEQUENCE [LARGE SCALE GENOMIC DNA]</scope>
    <source>
        <strain evidence="1 2">NBRC 102220</strain>
    </source>
</reference>